<dbReference type="GO" id="GO:0005829">
    <property type="term" value="C:cytosol"/>
    <property type="evidence" value="ECO:0007669"/>
    <property type="project" value="TreeGrafter"/>
</dbReference>
<dbReference type="PANTHER" id="PTHR10344:SF4">
    <property type="entry name" value="UMP-CMP KINASE 2, MITOCHONDRIAL"/>
    <property type="match status" value="1"/>
</dbReference>
<dbReference type="Gene3D" id="3.40.50.300">
    <property type="entry name" value="P-loop containing nucleotide triphosphate hydrolases"/>
    <property type="match status" value="1"/>
</dbReference>
<feature type="domain" description="Thymidylate kinase-like" evidence="5">
    <location>
        <begin position="9"/>
        <end position="200"/>
    </location>
</feature>
<dbReference type="GO" id="GO:0004798">
    <property type="term" value="F:dTMP kinase activity"/>
    <property type="evidence" value="ECO:0007669"/>
    <property type="project" value="TreeGrafter"/>
</dbReference>
<dbReference type="GO" id="GO:0005524">
    <property type="term" value="F:ATP binding"/>
    <property type="evidence" value="ECO:0007669"/>
    <property type="project" value="UniProtKB-KW"/>
</dbReference>
<gene>
    <name evidence="6" type="ORF">HMPREF0908_1963</name>
</gene>
<dbReference type="OrthoDB" id="9774907at2"/>
<sequence>MARGKLFIIEAGDGSGKETQTRLLAQRLIREGHRVRAVAFPDYEADASMPVRMYLRGDFGMQADEVNPYAASTFFAVDRYASYRMKWRQDYEAGTIILADRYTTSNMVHQAVKIRDAAERDAFLDWLDDFEFNKLGLPVPDAVFFLDMEPCAAERLLTARAQAKGETPDIHERDADYLRRTHDAYVLLTARCGWVRIPSSADGAPLPIEEIHERLYAEVGKFLTTGRESHA</sequence>
<evidence type="ECO:0000256" key="3">
    <source>
        <dbReference type="ARBA" id="ARBA00022741"/>
    </source>
</evidence>
<name>C4V663_9FIRM</name>
<comment type="similarity">
    <text evidence="1">Belongs to the thymidylate kinase family.</text>
</comment>
<dbReference type="HOGENOM" id="CLU_049131_1_0_9"/>
<dbReference type="PANTHER" id="PTHR10344">
    <property type="entry name" value="THYMIDYLATE KINASE"/>
    <property type="match status" value="1"/>
</dbReference>
<reference evidence="6 7" key="1">
    <citation type="submission" date="2009-04" db="EMBL/GenBank/DDBJ databases">
        <authorList>
            <person name="Qin X."/>
            <person name="Bachman B."/>
            <person name="Battles P."/>
            <person name="Bell A."/>
            <person name="Bess C."/>
            <person name="Bickham C."/>
            <person name="Chaboub L."/>
            <person name="Chen D."/>
            <person name="Coyle M."/>
            <person name="Deiros D.R."/>
            <person name="Dinh H."/>
            <person name="Forbes L."/>
            <person name="Fowler G."/>
            <person name="Francisco L."/>
            <person name="Fu Q."/>
            <person name="Gubbala S."/>
            <person name="Hale W."/>
            <person name="Han Y."/>
            <person name="Hemphill L."/>
            <person name="Highlander S.K."/>
            <person name="Hirani K."/>
            <person name="Hogues M."/>
            <person name="Jackson L."/>
            <person name="Jakkamsetti A."/>
            <person name="Javaid M."/>
            <person name="Jiang H."/>
            <person name="Korchina V."/>
            <person name="Kovar C."/>
            <person name="Lara F."/>
            <person name="Lee S."/>
            <person name="Mata R."/>
            <person name="Mathew T."/>
            <person name="Moen C."/>
            <person name="Morales K."/>
            <person name="Munidasa M."/>
            <person name="Nazareth L."/>
            <person name="Ngo R."/>
            <person name="Nguyen L."/>
            <person name="Okwuonu G."/>
            <person name="Ongeri F."/>
            <person name="Patil S."/>
            <person name="Petrosino J."/>
            <person name="Pham C."/>
            <person name="Pham P."/>
            <person name="Pu L.-L."/>
            <person name="Puazo M."/>
            <person name="Raj R."/>
            <person name="Reid J."/>
            <person name="Rouhana J."/>
            <person name="Saada N."/>
            <person name="Shang Y."/>
            <person name="Simmons D."/>
            <person name="Thornton R."/>
            <person name="Warren J."/>
            <person name="Weissenberger G."/>
            <person name="Zhang J."/>
            <person name="Zhang L."/>
            <person name="Zhou C."/>
            <person name="Zhu D."/>
            <person name="Muzny D."/>
            <person name="Worley K."/>
            <person name="Gibbs R."/>
        </authorList>
    </citation>
    <scope>NUCLEOTIDE SEQUENCE [LARGE SCALE GENOMIC DNA]</scope>
    <source>
        <strain evidence="6 7">ATCC 43531</strain>
    </source>
</reference>
<dbReference type="EMBL" id="ACLA01000033">
    <property type="protein sequence ID" value="EEQ47661.1"/>
    <property type="molecule type" value="Genomic_DNA"/>
</dbReference>
<dbReference type="eggNOG" id="COG0125">
    <property type="taxonomic scope" value="Bacteria"/>
</dbReference>
<keyword evidence="3" id="KW-0547">Nucleotide-binding</keyword>
<evidence type="ECO:0000256" key="2">
    <source>
        <dbReference type="ARBA" id="ARBA00017144"/>
    </source>
</evidence>
<dbReference type="InterPro" id="IPR039430">
    <property type="entry name" value="Thymidylate_kin-like_dom"/>
</dbReference>
<protein>
    <recommendedName>
        <fullName evidence="2">Thymidylate kinase</fullName>
    </recommendedName>
</protein>
<evidence type="ECO:0000256" key="4">
    <source>
        <dbReference type="ARBA" id="ARBA00022840"/>
    </source>
</evidence>
<dbReference type="FunFam" id="3.40.50.300:FF:002288">
    <property type="entry name" value="Probable thymidylate kinase"/>
    <property type="match status" value="1"/>
</dbReference>
<dbReference type="AlphaFoldDB" id="C4V663"/>
<accession>C4V663</accession>
<evidence type="ECO:0000259" key="5">
    <source>
        <dbReference type="Pfam" id="PF02223"/>
    </source>
</evidence>
<dbReference type="STRING" id="638302.HMPREF0908_1963"/>
<dbReference type="GO" id="GO:0006235">
    <property type="term" value="P:dTTP biosynthetic process"/>
    <property type="evidence" value="ECO:0007669"/>
    <property type="project" value="TreeGrafter"/>
</dbReference>
<organism evidence="6 7">
    <name type="scientific">Selenomonas flueggei ATCC 43531</name>
    <dbReference type="NCBI Taxonomy" id="638302"/>
    <lineage>
        <taxon>Bacteria</taxon>
        <taxon>Bacillati</taxon>
        <taxon>Bacillota</taxon>
        <taxon>Negativicutes</taxon>
        <taxon>Selenomonadales</taxon>
        <taxon>Selenomonadaceae</taxon>
        <taxon>Selenomonas</taxon>
    </lineage>
</organism>
<dbReference type="RefSeq" id="WP_006691090.1">
    <property type="nucleotide sequence ID" value="NZ_GG694008.1"/>
</dbReference>
<keyword evidence="7" id="KW-1185">Reference proteome</keyword>
<evidence type="ECO:0000313" key="6">
    <source>
        <dbReference type="EMBL" id="EEQ47661.1"/>
    </source>
</evidence>
<proteinExistence type="inferred from homology"/>
<evidence type="ECO:0000313" key="7">
    <source>
        <dbReference type="Proteomes" id="UP000005309"/>
    </source>
</evidence>
<keyword evidence="6" id="KW-0418">Kinase</keyword>
<comment type="caution">
    <text evidence="6">The sequence shown here is derived from an EMBL/GenBank/DDBJ whole genome shotgun (WGS) entry which is preliminary data.</text>
</comment>
<dbReference type="GO" id="GO:0006233">
    <property type="term" value="P:dTDP biosynthetic process"/>
    <property type="evidence" value="ECO:0007669"/>
    <property type="project" value="TreeGrafter"/>
</dbReference>
<dbReference type="SUPFAM" id="SSF52540">
    <property type="entry name" value="P-loop containing nucleoside triphosphate hydrolases"/>
    <property type="match status" value="1"/>
</dbReference>
<keyword evidence="6" id="KW-0808">Transferase</keyword>
<dbReference type="InterPro" id="IPR027417">
    <property type="entry name" value="P-loop_NTPase"/>
</dbReference>
<dbReference type="Proteomes" id="UP000005309">
    <property type="component" value="Unassembled WGS sequence"/>
</dbReference>
<dbReference type="GO" id="GO:0006227">
    <property type="term" value="P:dUDP biosynthetic process"/>
    <property type="evidence" value="ECO:0007669"/>
    <property type="project" value="TreeGrafter"/>
</dbReference>
<dbReference type="CDD" id="cd01672">
    <property type="entry name" value="TMPK"/>
    <property type="match status" value="1"/>
</dbReference>
<keyword evidence="4" id="KW-0067">ATP-binding</keyword>
<dbReference type="Pfam" id="PF02223">
    <property type="entry name" value="Thymidylate_kin"/>
    <property type="match status" value="1"/>
</dbReference>
<evidence type="ECO:0000256" key="1">
    <source>
        <dbReference type="ARBA" id="ARBA00009776"/>
    </source>
</evidence>